<reference evidence="2" key="1">
    <citation type="journal article" date="2022" name="Nat. Commun.">
        <title>Chromosome evolution and the genetic basis of agronomically important traits in greater yam.</title>
        <authorList>
            <person name="Bredeson J.V."/>
            <person name="Lyons J.B."/>
            <person name="Oniyinde I.O."/>
            <person name="Okereke N.R."/>
            <person name="Kolade O."/>
            <person name="Nnabue I."/>
            <person name="Nwadili C.O."/>
            <person name="Hribova E."/>
            <person name="Parker M."/>
            <person name="Nwogha J."/>
            <person name="Shu S."/>
            <person name="Carlson J."/>
            <person name="Kariba R."/>
            <person name="Muthemba S."/>
            <person name="Knop K."/>
            <person name="Barton G.J."/>
            <person name="Sherwood A.V."/>
            <person name="Lopez-Montes A."/>
            <person name="Asiedu R."/>
            <person name="Jamnadass R."/>
            <person name="Muchugi A."/>
            <person name="Goodstein D."/>
            <person name="Egesi C.N."/>
            <person name="Featherston J."/>
            <person name="Asfaw A."/>
            <person name="Simpson G.G."/>
            <person name="Dolezel J."/>
            <person name="Hendre P.S."/>
            <person name="Van Deynze A."/>
            <person name="Kumar P.L."/>
            <person name="Obidiegwu J.E."/>
            <person name="Bhattacharjee R."/>
            <person name="Rokhsar D.S."/>
        </authorList>
    </citation>
    <scope>NUCLEOTIDE SEQUENCE [LARGE SCALE GENOMIC DNA]</scope>
    <source>
        <strain evidence="2">cv. TDa95/00328</strain>
    </source>
</reference>
<comment type="caution">
    <text evidence="1">The sequence shown here is derived from an EMBL/GenBank/DDBJ whole genome shotgun (WGS) entry which is preliminary data.</text>
</comment>
<keyword evidence="2" id="KW-1185">Reference proteome</keyword>
<sequence>MATQKHIVMLPYMAQGHLIPFFHLAKLIEQRYPDYTIAIVNTPLNIQKLQSSLPPNSNIHLIDLPFSSSNHGLPPNSENTDSLKAHQIPLLLLTTESLEPHFNLLISNMITDGHRPVCIIADIFYDWTINTAKTHNIFHATYVSSGAFGTAAFMSIWQHLPHTKTDAMEFNIPGFPSSFRLHRSQLSINMRAANGSDELSIFLQRNFQSLKTSDAILCNTVKDVELFGLKLLQCSTGGVPVYPIGPLLPLDGKMSAFRPTEKALAVEFEACAQWLDGHSPCSVIFIGFGSENNISASQMMILAEGLEASGRPFIWMIRPPFGFAMKGEFREEWLPEGFGERMRVSGKGLLLKSWSPQLEILAHKSTGVFISHCGWNSLLESLSWGVPIIGWPLAYDQFCLSKMMVEELGVCLELARGVEDEVESVEVERVIELVLDGEKGKEMKKKALKCMEMMREAMKDDGDVKGSSLIALDEFINRASVPCCSSRR</sequence>
<name>A0ACB7WRC4_DIOAL</name>
<evidence type="ECO:0000313" key="2">
    <source>
        <dbReference type="Proteomes" id="UP000827976"/>
    </source>
</evidence>
<dbReference type="EMBL" id="CM037012">
    <property type="protein sequence ID" value="KAH7690888.1"/>
    <property type="molecule type" value="Genomic_DNA"/>
</dbReference>
<organism evidence="1 2">
    <name type="scientific">Dioscorea alata</name>
    <name type="common">Purple yam</name>
    <dbReference type="NCBI Taxonomy" id="55571"/>
    <lineage>
        <taxon>Eukaryota</taxon>
        <taxon>Viridiplantae</taxon>
        <taxon>Streptophyta</taxon>
        <taxon>Embryophyta</taxon>
        <taxon>Tracheophyta</taxon>
        <taxon>Spermatophyta</taxon>
        <taxon>Magnoliopsida</taxon>
        <taxon>Liliopsida</taxon>
        <taxon>Dioscoreales</taxon>
        <taxon>Dioscoreaceae</taxon>
        <taxon>Dioscorea</taxon>
    </lineage>
</organism>
<accession>A0ACB7WRC4</accession>
<proteinExistence type="predicted"/>
<evidence type="ECO:0000313" key="1">
    <source>
        <dbReference type="EMBL" id="KAH7690888.1"/>
    </source>
</evidence>
<gene>
    <name evidence="1" type="ORF">IHE45_02G079200</name>
</gene>
<dbReference type="Proteomes" id="UP000827976">
    <property type="component" value="Chromosome 2"/>
</dbReference>
<protein>
    <submittedName>
        <fullName evidence="1">UDP-glucuronosyl/UDP-glucosyltransferase protein</fullName>
    </submittedName>
</protein>